<keyword evidence="2" id="KW-0472">Membrane</keyword>
<accession>A0A812WBW3</accession>
<feature type="transmembrane region" description="Helical" evidence="2">
    <location>
        <begin position="336"/>
        <end position="358"/>
    </location>
</feature>
<organism evidence="3 4">
    <name type="scientific">Symbiodinium pilosum</name>
    <name type="common">Dinoflagellate</name>
    <dbReference type="NCBI Taxonomy" id="2952"/>
    <lineage>
        <taxon>Eukaryota</taxon>
        <taxon>Sar</taxon>
        <taxon>Alveolata</taxon>
        <taxon>Dinophyceae</taxon>
        <taxon>Suessiales</taxon>
        <taxon>Symbiodiniaceae</taxon>
        <taxon>Symbiodinium</taxon>
    </lineage>
</organism>
<dbReference type="Proteomes" id="UP000649617">
    <property type="component" value="Unassembled WGS sequence"/>
</dbReference>
<dbReference type="AlphaFoldDB" id="A0A812WBW3"/>
<evidence type="ECO:0000313" key="4">
    <source>
        <dbReference type="Proteomes" id="UP000649617"/>
    </source>
</evidence>
<protein>
    <submittedName>
        <fullName evidence="3">Uncharacterized protein</fullName>
    </submittedName>
</protein>
<proteinExistence type="predicted"/>
<feature type="transmembrane region" description="Helical" evidence="2">
    <location>
        <begin position="437"/>
        <end position="457"/>
    </location>
</feature>
<sequence>MAVSTFPELAKKSEWADDLHRDLNVGVRDILQFQVGSAEKVPSDLKGEKGKQIAMLALQVEHSAWDALHCHDSKWQKMTLPFSQDCSQHWISGRPVSLEEDGTLGSIGSGSILAMNFVLWQEIRQQLLQQEASLKPALQTFLKEYKKESWVGFRGYWGSKLYSWESFLDKATEAFLQGREQQRVTAVQSGRPWTMNLGNFQLYIERGWRLQVLQTFVLLLAALLPIRKHVLETCHITSRADVGLVTIHTTLDMTCLVGTWLLFAVAPAALQFGKVARTLVKELFPLAEKVFLAMSSLVDYEKQMPKMLAELSHSHGPQFLRNLQEGIQKLEWDSSFILRQAAGSMMFLLTSAAIAGALFPKKTFSQYMAVGICGPLWLLGKDPKDTSVRGAYVAMACRSLLFLTIVGFRWLYIDRFSVELYTAAVFNRLVEVDALRLWAVALLALHCSSGLAALYGAQKSLEAARALGPAEEPTSHDPPGRIYGTFPSPGSPSVP</sequence>
<evidence type="ECO:0000256" key="1">
    <source>
        <dbReference type="SAM" id="MobiDB-lite"/>
    </source>
</evidence>
<feature type="region of interest" description="Disordered" evidence="1">
    <location>
        <begin position="466"/>
        <end position="495"/>
    </location>
</feature>
<keyword evidence="2" id="KW-1133">Transmembrane helix</keyword>
<evidence type="ECO:0000256" key="2">
    <source>
        <dbReference type="SAM" id="Phobius"/>
    </source>
</evidence>
<feature type="transmembrane region" description="Helical" evidence="2">
    <location>
        <begin position="392"/>
        <end position="412"/>
    </location>
</feature>
<dbReference type="EMBL" id="CAJNIZ010044083">
    <property type="protein sequence ID" value="CAE7677568.1"/>
    <property type="molecule type" value="Genomic_DNA"/>
</dbReference>
<keyword evidence="2" id="KW-0812">Transmembrane</keyword>
<keyword evidence="4" id="KW-1185">Reference proteome</keyword>
<name>A0A812WBW3_SYMPI</name>
<reference evidence="3" key="1">
    <citation type="submission" date="2021-02" db="EMBL/GenBank/DDBJ databases">
        <authorList>
            <person name="Dougan E. K."/>
            <person name="Rhodes N."/>
            <person name="Thang M."/>
            <person name="Chan C."/>
        </authorList>
    </citation>
    <scope>NUCLEOTIDE SEQUENCE</scope>
</reference>
<gene>
    <name evidence="3" type="ORF">SPIL2461_LOCUS18812</name>
</gene>
<evidence type="ECO:0000313" key="3">
    <source>
        <dbReference type="EMBL" id="CAE7677568.1"/>
    </source>
</evidence>
<comment type="caution">
    <text evidence="3">The sequence shown here is derived from an EMBL/GenBank/DDBJ whole genome shotgun (WGS) entry which is preliminary data.</text>
</comment>